<dbReference type="NCBIfam" id="NF008865">
    <property type="entry name" value="PRK11898.1"/>
    <property type="match status" value="1"/>
</dbReference>
<organism evidence="12 13">
    <name type="scientific">Leptolyngbya subtilissima DQ-A4</name>
    <dbReference type="NCBI Taxonomy" id="2933933"/>
    <lineage>
        <taxon>Bacteria</taxon>
        <taxon>Bacillati</taxon>
        <taxon>Cyanobacteriota</taxon>
        <taxon>Cyanophyceae</taxon>
        <taxon>Leptolyngbyales</taxon>
        <taxon>Leptolyngbyaceae</taxon>
        <taxon>Leptolyngbya group</taxon>
        <taxon>Leptolyngbya</taxon>
    </lineage>
</organism>
<dbReference type="InterPro" id="IPR001086">
    <property type="entry name" value="Preph_deHydtase"/>
</dbReference>
<evidence type="ECO:0000256" key="2">
    <source>
        <dbReference type="ARBA" id="ARBA00013147"/>
    </source>
</evidence>
<dbReference type="GO" id="GO:0004664">
    <property type="term" value="F:prephenate dehydratase activity"/>
    <property type="evidence" value="ECO:0007669"/>
    <property type="project" value="UniProtKB-EC"/>
</dbReference>
<keyword evidence="4 9" id="KW-0028">Amino-acid biosynthesis</keyword>
<evidence type="ECO:0000259" key="11">
    <source>
        <dbReference type="PROSITE" id="PS51671"/>
    </source>
</evidence>
<gene>
    <name evidence="9 12" type="primary">pheA</name>
    <name evidence="12" type="ORF">NC992_14300</name>
</gene>
<name>A0ABV0K5S5_9CYAN</name>
<comment type="caution">
    <text evidence="12">The sequence shown here is derived from an EMBL/GenBank/DDBJ whole genome shotgun (WGS) entry which is preliminary data.</text>
</comment>
<dbReference type="PROSITE" id="PS51171">
    <property type="entry name" value="PREPHENATE_DEHYDR_3"/>
    <property type="match status" value="1"/>
</dbReference>
<dbReference type="Gene3D" id="3.30.70.260">
    <property type="match status" value="1"/>
</dbReference>
<evidence type="ECO:0000313" key="13">
    <source>
        <dbReference type="Proteomes" id="UP001482513"/>
    </source>
</evidence>
<evidence type="ECO:0000256" key="9">
    <source>
        <dbReference type="RuleBase" id="RU361254"/>
    </source>
</evidence>
<dbReference type="PROSITE" id="PS51671">
    <property type="entry name" value="ACT"/>
    <property type="match status" value="1"/>
</dbReference>
<dbReference type="EC" id="4.2.1.51" evidence="2 9"/>
<dbReference type="SUPFAM" id="SSF55021">
    <property type="entry name" value="ACT-like"/>
    <property type="match status" value="1"/>
</dbReference>
<dbReference type="CDD" id="cd13630">
    <property type="entry name" value="PBP2_PDT_1"/>
    <property type="match status" value="1"/>
</dbReference>
<evidence type="ECO:0000256" key="3">
    <source>
        <dbReference type="ARBA" id="ARBA00021872"/>
    </source>
</evidence>
<dbReference type="Pfam" id="PF01842">
    <property type="entry name" value="ACT"/>
    <property type="match status" value="1"/>
</dbReference>
<dbReference type="Proteomes" id="UP001482513">
    <property type="component" value="Unassembled WGS sequence"/>
</dbReference>
<comment type="pathway">
    <text evidence="1 9">Amino-acid biosynthesis; L-phenylalanine biosynthesis; phenylpyruvate from prephenate: step 1/1.</text>
</comment>
<evidence type="ECO:0000256" key="6">
    <source>
        <dbReference type="ARBA" id="ARBA00023222"/>
    </source>
</evidence>
<proteinExistence type="predicted"/>
<dbReference type="PROSITE" id="PS00858">
    <property type="entry name" value="PREPHENATE_DEHYDR_2"/>
    <property type="match status" value="1"/>
</dbReference>
<accession>A0ABV0K5S5</accession>
<evidence type="ECO:0000256" key="4">
    <source>
        <dbReference type="ARBA" id="ARBA00022605"/>
    </source>
</evidence>
<keyword evidence="6 9" id="KW-0584">Phenylalanine biosynthesis</keyword>
<dbReference type="Gene3D" id="3.40.190.10">
    <property type="entry name" value="Periplasmic binding protein-like II"/>
    <property type="match status" value="2"/>
</dbReference>
<evidence type="ECO:0000256" key="7">
    <source>
        <dbReference type="ARBA" id="ARBA00023239"/>
    </source>
</evidence>
<evidence type="ECO:0000256" key="5">
    <source>
        <dbReference type="ARBA" id="ARBA00023141"/>
    </source>
</evidence>
<dbReference type="PIRSF" id="PIRSF001500">
    <property type="entry name" value="Chor_mut_pdt_Ppr"/>
    <property type="match status" value="1"/>
</dbReference>
<keyword evidence="13" id="KW-1185">Reference proteome</keyword>
<evidence type="ECO:0000256" key="8">
    <source>
        <dbReference type="ARBA" id="ARBA00047848"/>
    </source>
</evidence>
<dbReference type="InterPro" id="IPR008242">
    <property type="entry name" value="Chor_mutase/pphenate_deHydtase"/>
</dbReference>
<dbReference type="InterPro" id="IPR002912">
    <property type="entry name" value="ACT_dom"/>
</dbReference>
<dbReference type="EMBL" id="JAMPKX010000006">
    <property type="protein sequence ID" value="MEP0948053.1"/>
    <property type="molecule type" value="Genomic_DNA"/>
</dbReference>
<dbReference type="InterPro" id="IPR018528">
    <property type="entry name" value="Preph_deHydtase_CS"/>
</dbReference>
<evidence type="ECO:0000259" key="10">
    <source>
        <dbReference type="PROSITE" id="PS51171"/>
    </source>
</evidence>
<dbReference type="PANTHER" id="PTHR21022:SF19">
    <property type="entry name" value="PREPHENATE DEHYDRATASE-RELATED"/>
    <property type="match status" value="1"/>
</dbReference>
<keyword evidence="7 9" id="KW-0456">Lyase</keyword>
<protein>
    <recommendedName>
        <fullName evidence="3 9">Prephenate dehydratase</fullName>
        <shortName evidence="9">PDT</shortName>
        <ecNumber evidence="2 9">4.2.1.51</ecNumber>
    </recommendedName>
</protein>
<dbReference type="PANTHER" id="PTHR21022">
    <property type="entry name" value="PREPHENATE DEHYDRATASE P PROTEIN"/>
    <property type="match status" value="1"/>
</dbReference>
<dbReference type="InterPro" id="IPR045865">
    <property type="entry name" value="ACT-like_dom_sf"/>
</dbReference>
<dbReference type="Pfam" id="PF00800">
    <property type="entry name" value="PDT"/>
    <property type="match status" value="1"/>
</dbReference>
<sequence length="301" mass="32880">MTVTIAYLGPEGTYTQLAALAYSLNLEQHTSPPVNLVAFPSIPKAMQATADGMTTLTIVPVENSTEGGVTTTLDTLWQLQQLKIHHAVVMPIRHGLLSQATCLSVIETVFSHPQALSQCQRWLEHNLPQANLVATRSTTEALDHLTDNSTVAAISSEWAAQLYNLPILVHNINDHSDNCTKFWVLKDDNREADPVKGRYTSLAFSLPVNSPGALLKPLDVFARSGINLSRIESRPTKRSLGEYLFFVDLETDAYSQTGQQALNELLYCTESLVNFGTYDVVTADPSLAAAKAKTQSTQALP</sequence>
<evidence type="ECO:0000313" key="12">
    <source>
        <dbReference type="EMBL" id="MEP0948053.1"/>
    </source>
</evidence>
<feature type="domain" description="Prephenate dehydratase" evidence="10">
    <location>
        <begin position="4"/>
        <end position="187"/>
    </location>
</feature>
<evidence type="ECO:0000256" key="1">
    <source>
        <dbReference type="ARBA" id="ARBA00004741"/>
    </source>
</evidence>
<reference evidence="12 13" key="1">
    <citation type="submission" date="2022-04" db="EMBL/GenBank/DDBJ databases">
        <title>Positive selection, recombination, and allopatry shape intraspecific diversity of widespread and dominant cyanobacteria.</title>
        <authorList>
            <person name="Wei J."/>
            <person name="Shu W."/>
            <person name="Hu C."/>
        </authorList>
    </citation>
    <scope>NUCLEOTIDE SEQUENCE [LARGE SCALE GENOMIC DNA]</scope>
    <source>
        <strain evidence="12 13">DQ-A4</strain>
    </source>
</reference>
<feature type="domain" description="ACT" evidence="11">
    <location>
        <begin position="202"/>
        <end position="283"/>
    </location>
</feature>
<dbReference type="RefSeq" id="WP_190705330.1">
    <property type="nucleotide sequence ID" value="NZ_JAMPKX010000006.1"/>
</dbReference>
<comment type="catalytic activity">
    <reaction evidence="8 9">
        <text>prephenate + H(+) = 3-phenylpyruvate + CO2 + H2O</text>
        <dbReference type="Rhea" id="RHEA:21648"/>
        <dbReference type="ChEBI" id="CHEBI:15377"/>
        <dbReference type="ChEBI" id="CHEBI:15378"/>
        <dbReference type="ChEBI" id="CHEBI:16526"/>
        <dbReference type="ChEBI" id="CHEBI:18005"/>
        <dbReference type="ChEBI" id="CHEBI:29934"/>
        <dbReference type="EC" id="4.2.1.51"/>
    </reaction>
</comment>
<keyword evidence="5 9" id="KW-0057">Aromatic amino acid biosynthesis</keyword>
<dbReference type="SUPFAM" id="SSF53850">
    <property type="entry name" value="Periplasmic binding protein-like II"/>
    <property type="match status" value="1"/>
</dbReference>
<dbReference type="CDD" id="cd04905">
    <property type="entry name" value="ACT_CM-PDT"/>
    <property type="match status" value="1"/>
</dbReference>